<accession>A0ABS1YPX3</accession>
<gene>
    <name evidence="2" type="ORF">JM949_31760</name>
</gene>
<proteinExistence type="predicted"/>
<protein>
    <recommendedName>
        <fullName evidence="4">ANTAR domain-containing protein</fullName>
    </recommendedName>
</protein>
<evidence type="ECO:0000256" key="1">
    <source>
        <dbReference type="SAM" id="MobiDB-lite"/>
    </source>
</evidence>
<name>A0ABS1YPX3_9ACTN</name>
<evidence type="ECO:0000313" key="2">
    <source>
        <dbReference type="EMBL" id="MBM0279475.1"/>
    </source>
</evidence>
<dbReference type="Proteomes" id="UP000622245">
    <property type="component" value="Unassembled WGS sequence"/>
</dbReference>
<sequence>MPDDPAAIVARTVLLLGLLEDEGLTDRELDEILVSAAHAVHDPARHADGRPAGAPVEPDGRLTLPSPP</sequence>
<reference evidence="2 3" key="1">
    <citation type="submission" date="2021-01" db="EMBL/GenBank/DDBJ databases">
        <title>Draft genome sequence of Micromonospora sp. strain STR1s_6.</title>
        <authorList>
            <person name="Karlyshev A."/>
            <person name="Jawad R."/>
        </authorList>
    </citation>
    <scope>NUCLEOTIDE SEQUENCE [LARGE SCALE GENOMIC DNA]</scope>
    <source>
        <strain evidence="2 3">STR1S-6</strain>
    </source>
</reference>
<evidence type="ECO:0008006" key="4">
    <source>
        <dbReference type="Google" id="ProtNLM"/>
    </source>
</evidence>
<comment type="caution">
    <text evidence="2">The sequence shown here is derived from an EMBL/GenBank/DDBJ whole genome shotgun (WGS) entry which is preliminary data.</text>
</comment>
<dbReference type="RefSeq" id="WP_203151787.1">
    <property type="nucleotide sequence ID" value="NZ_JAEVHL010000293.1"/>
</dbReference>
<dbReference type="EMBL" id="JAEVHL010000293">
    <property type="protein sequence ID" value="MBM0279475.1"/>
    <property type="molecule type" value="Genomic_DNA"/>
</dbReference>
<feature type="compositionally biased region" description="Basic and acidic residues" evidence="1">
    <location>
        <begin position="40"/>
        <end position="49"/>
    </location>
</feature>
<keyword evidence="3" id="KW-1185">Reference proteome</keyword>
<organism evidence="2 3">
    <name type="scientific">Micromonospora tarensis</name>
    <dbReference type="NCBI Taxonomy" id="2806100"/>
    <lineage>
        <taxon>Bacteria</taxon>
        <taxon>Bacillati</taxon>
        <taxon>Actinomycetota</taxon>
        <taxon>Actinomycetes</taxon>
        <taxon>Micromonosporales</taxon>
        <taxon>Micromonosporaceae</taxon>
        <taxon>Micromonospora</taxon>
    </lineage>
</organism>
<evidence type="ECO:0000313" key="3">
    <source>
        <dbReference type="Proteomes" id="UP000622245"/>
    </source>
</evidence>
<feature type="region of interest" description="Disordered" evidence="1">
    <location>
        <begin position="40"/>
        <end position="68"/>
    </location>
</feature>